<accession>A0AA95NC86</accession>
<feature type="domain" description="DUF4178" evidence="2">
    <location>
        <begin position="64"/>
        <end position="202"/>
    </location>
</feature>
<dbReference type="Proteomes" id="UP001177769">
    <property type="component" value="Chromosome"/>
</dbReference>
<dbReference type="Pfam" id="PF13785">
    <property type="entry name" value="DUF4178"/>
    <property type="match status" value="2"/>
</dbReference>
<dbReference type="KEGG" id="pais:PFX98_21755"/>
<sequence length="535" mass="57559">MAGEETQRRWRANCPNCGAPVEFASAASASAVCSFCRSSLLREGEALRKIGESAELFDDYSPLQLGAAGRFAGAAFRLVGRLQLAYEGGSWNEWHALFDSGRSAWLAEDNGSFVLGFEAPLAERAPQAHELILGAQLPLAGQAWRVASLTQVTLAAAQGELPHPPALGRQFLVADLRNPQNEVGTLEYSQAEAPLWSVGRPVRIAELAMSGLREAEAGAKAMASRTYACPSCGAALAPRLQDSKSIVCGQCHAVVDISQGLGADLAHYAQQNGMAPQIPLGSIGSLAVAGGAPLPWQVVGYQERCDLPGSQGSPGDDDEEQTFWREYLLYNRNEGFVFLVDTEEGWSIVRPLTGVPKGAGASVEWQGKPFKLRYSYMAKSTYVLGEFYWRLRREERIQVSDYEYKSGARTELLSREEQAGQEISWSHGRKLDAAEVARAFPKLAPEAQATLARDAGPASEHSLGFKLVVAVFVIMVLVMLVRACSSDDCQSYKDAYGEASSEYQQCRQRSNGSGVRINSGGGSFGGFSSGGGGHK</sequence>
<feature type="domain" description="DUF4178" evidence="2">
    <location>
        <begin position="296"/>
        <end position="432"/>
    </location>
</feature>
<evidence type="ECO:0000259" key="2">
    <source>
        <dbReference type="Pfam" id="PF13785"/>
    </source>
</evidence>
<protein>
    <submittedName>
        <fullName evidence="3">DUF4178 domain-containing protein</fullName>
    </submittedName>
</protein>
<dbReference type="AlphaFoldDB" id="A0AA95NC86"/>
<evidence type="ECO:0000256" key="1">
    <source>
        <dbReference type="SAM" id="MobiDB-lite"/>
    </source>
</evidence>
<feature type="region of interest" description="Disordered" evidence="1">
    <location>
        <begin position="510"/>
        <end position="535"/>
    </location>
</feature>
<dbReference type="InterPro" id="IPR025235">
    <property type="entry name" value="DUF4178"/>
</dbReference>
<reference evidence="3" key="1">
    <citation type="submission" date="2023-01" db="EMBL/GenBank/DDBJ databases">
        <title>Whole genome sequence of Paucibacter sp. S2-9 isolated from pond sediment.</title>
        <authorList>
            <person name="Jung J.Y."/>
        </authorList>
    </citation>
    <scope>NUCLEOTIDE SEQUENCE</scope>
    <source>
        <strain evidence="3">S2-9</strain>
    </source>
</reference>
<dbReference type="RefSeq" id="WP_285232566.1">
    <property type="nucleotide sequence ID" value="NZ_CP116346.1"/>
</dbReference>
<dbReference type="EMBL" id="CP116346">
    <property type="protein sequence ID" value="WIT11485.1"/>
    <property type="molecule type" value="Genomic_DNA"/>
</dbReference>
<feature type="compositionally biased region" description="Gly residues" evidence="1">
    <location>
        <begin position="519"/>
        <end position="535"/>
    </location>
</feature>
<keyword evidence="4" id="KW-1185">Reference proteome</keyword>
<name>A0AA95NC86_9BURK</name>
<gene>
    <name evidence="3" type="ORF">PFX98_21755</name>
</gene>
<evidence type="ECO:0000313" key="3">
    <source>
        <dbReference type="EMBL" id="WIT11485.1"/>
    </source>
</evidence>
<organism evidence="3 4">
    <name type="scientific">Paucibacter sediminis</name>
    <dbReference type="NCBI Taxonomy" id="3019553"/>
    <lineage>
        <taxon>Bacteria</taxon>
        <taxon>Pseudomonadati</taxon>
        <taxon>Pseudomonadota</taxon>
        <taxon>Betaproteobacteria</taxon>
        <taxon>Burkholderiales</taxon>
        <taxon>Sphaerotilaceae</taxon>
        <taxon>Roseateles</taxon>
    </lineage>
</organism>
<proteinExistence type="predicted"/>
<evidence type="ECO:0000313" key="4">
    <source>
        <dbReference type="Proteomes" id="UP001177769"/>
    </source>
</evidence>